<evidence type="ECO:0000256" key="4">
    <source>
        <dbReference type="PIRSR" id="PIRSR005739-1"/>
    </source>
</evidence>
<dbReference type="PROSITE" id="PS51683">
    <property type="entry name" value="SAM_OMT_II"/>
    <property type="match status" value="1"/>
</dbReference>
<dbReference type="SUPFAM" id="SSF53335">
    <property type="entry name" value="S-adenosyl-L-methionine-dependent methyltransferases"/>
    <property type="match status" value="1"/>
</dbReference>
<dbReference type="Gene3D" id="1.10.10.10">
    <property type="entry name" value="Winged helix-like DNA-binding domain superfamily/Winged helix DNA-binding domain"/>
    <property type="match status" value="1"/>
</dbReference>
<dbReference type="PANTHER" id="PTHR43712">
    <property type="entry name" value="PUTATIVE (AFU_ORTHOLOGUE AFUA_4G14580)-RELATED"/>
    <property type="match status" value="1"/>
</dbReference>
<dbReference type="AlphaFoldDB" id="A0A8K0SEC5"/>
<comment type="caution">
    <text evidence="6">The sequence shown here is derived from an EMBL/GenBank/DDBJ whole genome shotgun (WGS) entry which is preliminary data.</text>
</comment>
<dbReference type="PIRSF" id="PIRSF005739">
    <property type="entry name" value="O-mtase"/>
    <property type="match status" value="1"/>
</dbReference>
<protein>
    <submittedName>
        <fullName evidence="6">S-adenosyl-L-methionine-dependent methyltransferase</fullName>
    </submittedName>
</protein>
<proteinExistence type="predicted"/>
<feature type="domain" description="O-methyltransferase C-terminal" evidence="5">
    <location>
        <begin position="179"/>
        <end position="381"/>
    </location>
</feature>
<reference evidence="6" key="1">
    <citation type="journal article" date="2021" name="Nat. Commun.">
        <title>Genetic determinants of endophytism in the Arabidopsis root mycobiome.</title>
        <authorList>
            <person name="Mesny F."/>
            <person name="Miyauchi S."/>
            <person name="Thiergart T."/>
            <person name="Pickel B."/>
            <person name="Atanasova L."/>
            <person name="Karlsson M."/>
            <person name="Huettel B."/>
            <person name="Barry K.W."/>
            <person name="Haridas S."/>
            <person name="Chen C."/>
            <person name="Bauer D."/>
            <person name="Andreopoulos W."/>
            <person name="Pangilinan J."/>
            <person name="LaButti K."/>
            <person name="Riley R."/>
            <person name="Lipzen A."/>
            <person name="Clum A."/>
            <person name="Drula E."/>
            <person name="Henrissat B."/>
            <person name="Kohler A."/>
            <person name="Grigoriev I.V."/>
            <person name="Martin F.M."/>
            <person name="Hacquard S."/>
        </authorList>
    </citation>
    <scope>NUCLEOTIDE SEQUENCE</scope>
    <source>
        <strain evidence="6">MPI-CAGE-CH-0235</strain>
    </source>
</reference>
<evidence type="ECO:0000313" key="7">
    <source>
        <dbReference type="Proteomes" id="UP000813444"/>
    </source>
</evidence>
<evidence type="ECO:0000256" key="1">
    <source>
        <dbReference type="ARBA" id="ARBA00022603"/>
    </source>
</evidence>
<evidence type="ECO:0000256" key="2">
    <source>
        <dbReference type="ARBA" id="ARBA00022679"/>
    </source>
</evidence>
<dbReference type="SUPFAM" id="SSF46785">
    <property type="entry name" value="Winged helix' DNA-binding domain"/>
    <property type="match status" value="1"/>
</dbReference>
<dbReference type="InterPro" id="IPR016461">
    <property type="entry name" value="COMT-like"/>
</dbReference>
<feature type="active site" description="Proton acceptor" evidence="4">
    <location>
        <position position="310"/>
    </location>
</feature>
<dbReference type="Gene3D" id="3.40.50.150">
    <property type="entry name" value="Vaccinia Virus protein VP39"/>
    <property type="match status" value="1"/>
</dbReference>
<sequence>MTAIDGTNTTNSSVSTTSFIDTLERTTASSFGSDGDRIKALRAAYALISRLETPWDTVARLAMTEPALGAYLKIFRDLQVFEKWHHLGSDLPQTDADLSALTGAEPELLARLTRHLAANNLLEEVSAGTYRQTAFTKSLLVPVFGSWPDYLYDGPLPCFYKMPEYLAKTGYKNPTSQGDGIFQYTKGCKGTMYDYYEQNSKEGATFNNIMGSVMTKKSMLDLYPYEEPSDSLPNDSPTPLLVDVGGNVGHDIIKILTEQPDVASRLVLQDRPEVLELAKCPPGVQVAAHDFFTPQPVKGARAYYIHAILHNWSDEPSRKILSHLRDAMEPGYSKLLIHDHILPAENVHPQASAYDLLMMAKLSSFERTESMWEGLLQSVGMKTKKIWSSPLATQSIIEAELL</sequence>
<keyword evidence="2" id="KW-0808">Transferase</keyword>
<dbReference type="GO" id="GO:0008171">
    <property type="term" value="F:O-methyltransferase activity"/>
    <property type="evidence" value="ECO:0007669"/>
    <property type="project" value="InterPro"/>
</dbReference>
<dbReference type="EMBL" id="JAGPNK010000019">
    <property type="protein sequence ID" value="KAH7305261.1"/>
    <property type="molecule type" value="Genomic_DNA"/>
</dbReference>
<dbReference type="InterPro" id="IPR036390">
    <property type="entry name" value="WH_DNA-bd_sf"/>
</dbReference>
<name>A0A8K0SEC5_9HYPO</name>
<dbReference type="Proteomes" id="UP000813444">
    <property type="component" value="Unassembled WGS sequence"/>
</dbReference>
<keyword evidence="1 6" id="KW-0489">Methyltransferase</keyword>
<keyword evidence="7" id="KW-1185">Reference proteome</keyword>
<keyword evidence="3" id="KW-0949">S-adenosyl-L-methionine</keyword>
<evidence type="ECO:0000313" key="6">
    <source>
        <dbReference type="EMBL" id="KAH7305261.1"/>
    </source>
</evidence>
<dbReference type="GO" id="GO:0032259">
    <property type="term" value="P:methylation"/>
    <property type="evidence" value="ECO:0007669"/>
    <property type="project" value="UniProtKB-KW"/>
</dbReference>
<evidence type="ECO:0000259" key="5">
    <source>
        <dbReference type="Pfam" id="PF00891"/>
    </source>
</evidence>
<dbReference type="InterPro" id="IPR001077">
    <property type="entry name" value="COMT_C"/>
</dbReference>
<dbReference type="OrthoDB" id="2410195at2759"/>
<organism evidence="6 7">
    <name type="scientific">Stachybotrys elegans</name>
    <dbReference type="NCBI Taxonomy" id="80388"/>
    <lineage>
        <taxon>Eukaryota</taxon>
        <taxon>Fungi</taxon>
        <taxon>Dikarya</taxon>
        <taxon>Ascomycota</taxon>
        <taxon>Pezizomycotina</taxon>
        <taxon>Sordariomycetes</taxon>
        <taxon>Hypocreomycetidae</taxon>
        <taxon>Hypocreales</taxon>
        <taxon>Stachybotryaceae</taxon>
        <taxon>Stachybotrys</taxon>
    </lineage>
</organism>
<dbReference type="InterPro" id="IPR036388">
    <property type="entry name" value="WH-like_DNA-bd_sf"/>
</dbReference>
<dbReference type="Pfam" id="PF00891">
    <property type="entry name" value="Methyltransf_2"/>
    <property type="match status" value="1"/>
</dbReference>
<gene>
    <name evidence="6" type="ORF">B0I35DRAFT_114372</name>
</gene>
<dbReference type="PANTHER" id="PTHR43712:SF17">
    <property type="entry name" value="O-METHYLTRANSFERASE"/>
    <property type="match status" value="1"/>
</dbReference>
<evidence type="ECO:0000256" key="3">
    <source>
        <dbReference type="ARBA" id="ARBA00022691"/>
    </source>
</evidence>
<dbReference type="InterPro" id="IPR029063">
    <property type="entry name" value="SAM-dependent_MTases_sf"/>
</dbReference>
<accession>A0A8K0SEC5</accession>